<organism evidence="1 2">
    <name type="scientific">Natronococcus jeotgali DSM 18795</name>
    <dbReference type="NCBI Taxonomy" id="1227498"/>
    <lineage>
        <taxon>Archaea</taxon>
        <taxon>Methanobacteriati</taxon>
        <taxon>Methanobacteriota</taxon>
        <taxon>Stenosarchaea group</taxon>
        <taxon>Halobacteria</taxon>
        <taxon>Halobacteriales</taxon>
        <taxon>Natrialbaceae</taxon>
        <taxon>Natronococcus</taxon>
    </lineage>
</organism>
<comment type="caution">
    <text evidence="1">The sequence shown here is derived from an EMBL/GenBank/DDBJ whole genome shotgun (WGS) entry which is preliminary data.</text>
</comment>
<dbReference type="AlphaFoldDB" id="L9XVS9"/>
<dbReference type="InterPro" id="IPR027056">
    <property type="entry name" value="Gluconate_2DH_su3"/>
</dbReference>
<dbReference type="EMBL" id="AOIA01000023">
    <property type="protein sequence ID" value="ELY65607.1"/>
    <property type="molecule type" value="Genomic_DNA"/>
</dbReference>
<keyword evidence="2" id="KW-1185">Reference proteome</keyword>
<reference evidence="1 2" key="1">
    <citation type="journal article" date="2014" name="PLoS Genet.">
        <title>Phylogenetically driven sequencing of extremely halophilic archaea reveals strategies for static and dynamic osmo-response.</title>
        <authorList>
            <person name="Becker E.A."/>
            <person name="Seitzer P.M."/>
            <person name="Tritt A."/>
            <person name="Larsen D."/>
            <person name="Krusor M."/>
            <person name="Yao A.I."/>
            <person name="Wu D."/>
            <person name="Madern D."/>
            <person name="Eisen J.A."/>
            <person name="Darling A.E."/>
            <person name="Facciotti M.T."/>
        </authorList>
    </citation>
    <scope>NUCLEOTIDE SEQUENCE [LARGE SCALE GENOMIC DNA]</scope>
    <source>
        <strain evidence="1 2">DSM 18795</strain>
    </source>
</reference>
<sequence length="177" mass="18625">MELTRRDAVAALAALGVGGGAALGVGRLGRDPDADGGVDAERIRETQVAAAAVVYPSEVSGTREFVETFLEGRLEQPAHAAALEEAVAELDDRAESWYGDAFAVLSVADRERVLEQVGADTADEDPDGTTAERIRYYVVNELLLALYASPTGGELVGLENPQGHAGGLETYRRGPEA</sequence>
<protein>
    <recommendedName>
        <fullName evidence="3">Gluconate 2-dehydrogenase subunit 3 family protein</fullName>
    </recommendedName>
</protein>
<name>L9XVS9_9EURY</name>
<evidence type="ECO:0000313" key="1">
    <source>
        <dbReference type="EMBL" id="ELY65607.1"/>
    </source>
</evidence>
<proteinExistence type="predicted"/>
<dbReference type="RefSeq" id="WP_008420335.1">
    <property type="nucleotide sequence ID" value="NZ_AOIA01000023.1"/>
</dbReference>
<evidence type="ECO:0000313" key="2">
    <source>
        <dbReference type="Proteomes" id="UP000011531"/>
    </source>
</evidence>
<evidence type="ECO:0008006" key="3">
    <source>
        <dbReference type="Google" id="ProtNLM"/>
    </source>
</evidence>
<gene>
    <name evidence="1" type="ORF">C492_02969</name>
</gene>
<accession>L9XVS9</accession>
<dbReference type="STRING" id="1227498.C492_02969"/>
<dbReference type="Pfam" id="PF13618">
    <property type="entry name" value="Gluconate_2-dh3"/>
    <property type="match status" value="1"/>
</dbReference>
<dbReference type="OrthoDB" id="198474at2157"/>
<dbReference type="Proteomes" id="UP000011531">
    <property type="component" value="Unassembled WGS sequence"/>
</dbReference>